<organism evidence="3 4">
    <name type="scientific">Micromonospora ureilytica</name>
    <dbReference type="NCBI Taxonomy" id="709868"/>
    <lineage>
        <taxon>Bacteria</taxon>
        <taxon>Bacillati</taxon>
        <taxon>Actinomycetota</taxon>
        <taxon>Actinomycetes</taxon>
        <taxon>Micromonosporales</taxon>
        <taxon>Micromonosporaceae</taxon>
        <taxon>Micromonospora</taxon>
    </lineage>
</organism>
<feature type="compositionally biased region" description="Low complexity" evidence="1">
    <location>
        <begin position="296"/>
        <end position="308"/>
    </location>
</feature>
<reference evidence="3 4" key="1">
    <citation type="submission" date="2020-11" db="EMBL/GenBank/DDBJ databases">
        <title>Sequencing the genomes of 1000 actinobacteria strains.</title>
        <authorList>
            <person name="Klenk H.-P."/>
        </authorList>
    </citation>
    <scope>NUCLEOTIDE SEQUENCE [LARGE SCALE GENOMIC DNA]</scope>
    <source>
        <strain evidence="3 4">DSM 101692</strain>
    </source>
</reference>
<keyword evidence="4" id="KW-1185">Reference proteome</keyword>
<name>A0ABS0JM82_9ACTN</name>
<accession>A0ABS0JM82</accession>
<comment type="caution">
    <text evidence="3">The sequence shown here is derived from an EMBL/GenBank/DDBJ whole genome shotgun (WGS) entry which is preliminary data.</text>
</comment>
<proteinExistence type="predicted"/>
<evidence type="ECO:0000313" key="3">
    <source>
        <dbReference type="EMBL" id="MBG6068157.1"/>
    </source>
</evidence>
<keyword evidence="2" id="KW-0812">Transmembrane</keyword>
<dbReference type="Proteomes" id="UP000614915">
    <property type="component" value="Unassembled WGS sequence"/>
</dbReference>
<feature type="transmembrane region" description="Helical" evidence="2">
    <location>
        <begin position="119"/>
        <end position="136"/>
    </location>
</feature>
<dbReference type="EMBL" id="JADOTX010000001">
    <property type="protein sequence ID" value="MBG6068157.1"/>
    <property type="molecule type" value="Genomic_DNA"/>
</dbReference>
<evidence type="ECO:0000256" key="1">
    <source>
        <dbReference type="SAM" id="MobiDB-lite"/>
    </source>
</evidence>
<feature type="transmembrane region" description="Helical" evidence="2">
    <location>
        <begin position="63"/>
        <end position="84"/>
    </location>
</feature>
<keyword evidence="2" id="KW-1133">Transmembrane helix</keyword>
<feature type="region of interest" description="Disordered" evidence="1">
    <location>
        <begin position="275"/>
        <end position="317"/>
    </location>
</feature>
<feature type="transmembrane region" description="Helical" evidence="2">
    <location>
        <begin position="93"/>
        <end position="113"/>
    </location>
</feature>
<keyword evidence="2" id="KW-0472">Membrane</keyword>
<feature type="transmembrane region" description="Helical" evidence="2">
    <location>
        <begin position="39"/>
        <end position="57"/>
    </location>
</feature>
<protein>
    <submittedName>
        <fullName evidence="3">Uncharacterized protein</fullName>
    </submittedName>
</protein>
<sequence>MGGRVMSKSSPRRFGGRSTGTVTVIEAKVHRSSARNARMAFILTAVIVGLLSAVVAASSIHPILAVFIGALIGVPTGGLVWLLVRIWPVIRLLWWWTPETILGALLLTAWVQLANHTPTLVTLPVVALLVGVPAAIRPVRRQVKAWTWCLIVRHRLRVCFAQFIIANQSGSLPLILWAKPTPVGERVWVYLRPGLSEKDLEGRLDKIAVTCHASTVLIERASENNAAYLRFDIKRREVLTAHVGSPLVDVIDPAAPVSASPLTVPTALDLPDVEAPTIRIPAQGNPDSKKPVATTANGSKPAASSASPEADDVSDWI</sequence>
<evidence type="ECO:0000313" key="4">
    <source>
        <dbReference type="Proteomes" id="UP000614915"/>
    </source>
</evidence>
<gene>
    <name evidence="3" type="ORF">IW248_004444</name>
</gene>
<evidence type="ECO:0000256" key="2">
    <source>
        <dbReference type="SAM" id="Phobius"/>
    </source>
</evidence>